<dbReference type="InterPro" id="IPR000878">
    <property type="entry name" value="4pyrrol_Mease"/>
</dbReference>
<evidence type="ECO:0000256" key="1">
    <source>
        <dbReference type="ARBA" id="ARBA00004953"/>
    </source>
</evidence>
<dbReference type="Pfam" id="PF00590">
    <property type="entry name" value="TP_methylase"/>
    <property type="match status" value="1"/>
</dbReference>
<dbReference type="KEGG" id="dbk:DGMP_11840"/>
<evidence type="ECO:0000256" key="2">
    <source>
        <dbReference type="ARBA" id="ARBA00005879"/>
    </source>
</evidence>
<reference evidence="5" key="1">
    <citation type="submission" date="2020-09" db="EMBL/GenBank/DDBJ databases">
        <title>Desulfogranum mesoprofundum gen. nov., sp. nov., a novel mesophilic, sulfate-reducing chemolithoautotroph isolated from a deep-sea hydrothermal vent chimney in the Suiyo Seamount.</title>
        <authorList>
            <person name="Hashimoto Y."/>
            <person name="Nakagawa S."/>
        </authorList>
    </citation>
    <scope>NUCLEOTIDE SEQUENCE</scope>
    <source>
        <strain evidence="5">KT2</strain>
    </source>
</reference>
<dbReference type="GO" id="GO:0009236">
    <property type="term" value="P:cobalamin biosynthetic process"/>
    <property type="evidence" value="ECO:0007669"/>
    <property type="project" value="UniProtKB-KW"/>
</dbReference>
<evidence type="ECO:0000259" key="4">
    <source>
        <dbReference type="Pfam" id="PF00590"/>
    </source>
</evidence>
<dbReference type="CDD" id="cd11641">
    <property type="entry name" value="Precorrin-4_C11-MT"/>
    <property type="match status" value="1"/>
</dbReference>
<dbReference type="PANTHER" id="PTHR45790:SF4">
    <property type="entry name" value="COBALT-PRECORRIN-4 C(11)-METHYLTRANSFERASE"/>
    <property type="match status" value="1"/>
</dbReference>
<dbReference type="Proteomes" id="UP000826725">
    <property type="component" value="Chromosome"/>
</dbReference>
<dbReference type="PROSITE" id="PS00839">
    <property type="entry name" value="SUMT_1"/>
    <property type="match status" value="1"/>
</dbReference>
<name>A0A8D5FSA7_9BACT</name>
<dbReference type="AlphaFoldDB" id="A0A8D5FSA7"/>
<keyword evidence="3" id="KW-0169">Cobalamin biosynthesis</keyword>
<dbReference type="RefSeq" id="WP_228856614.1">
    <property type="nucleotide sequence ID" value="NZ_AP024086.1"/>
</dbReference>
<organism evidence="5 6">
    <name type="scientific">Desulfomarina profundi</name>
    <dbReference type="NCBI Taxonomy" id="2772557"/>
    <lineage>
        <taxon>Bacteria</taxon>
        <taxon>Pseudomonadati</taxon>
        <taxon>Thermodesulfobacteriota</taxon>
        <taxon>Desulfobulbia</taxon>
        <taxon>Desulfobulbales</taxon>
        <taxon>Desulfobulbaceae</taxon>
        <taxon>Desulfomarina</taxon>
    </lineage>
</organism>
<feature type="domain" description="Tetrapyrrole methylase" evidence="4">
    <location>
        <begin position="18"/>
        <end position="222"/>
    </location>
</feature>
<dbReference type="InterPro" id="IPR006362">
    <property type="entry name" value="Cbl_synth_CobM/CibF"/>
</dbReference>
<gene>
    <name evidence="5" type="ORF">DGMP_11840</name>
</gene>
<evidence type="ECO:0000256" key="3">
    <source>
        <dbReference type="ARBA" id="ARBA00022573"/>
    </source>
</evidence>
<dbReference type="PANTHER" id="PTHR45790">
    <property type="entry name" value="SIROHEME SYNTHASE-RELATED"/>
    <property type="match status" value="1"/>
</dbReference>
<comment type="similarity">
    <text evidence="2">Belongs to the precorrin methyltransferase family.</text>
</comment>
<proteinExistence type="inferred from homology"/>
<sequence length="268" mass="28772">MNSAENRGKTSGEPVRQMVHFVGAGPGDPELITVKGRRLLREADLVIFTGSLVPRALVTNLPAEVHDSAGMNLDEVFELIHRAWKKGKKIVRLHTGDPAIYGAINEQMALFNEHDIPFTVVPGVSSGTASAAALATELTLPEVSQTVIFTRRAGRTPVPEKQDLVSLASHKATMMIFLSVSMIDKVVDDLLAGGYTDTTPVAIVEKVSWPDENILRGTLATIATQVKEAGITKTAIIAVGDVLAEGPPPALSRLYDKSFSHGYRKGKV</sequence>
<dbReference type="InterPro" id="IPR003043">
    <property type="entry name" value="Uropor_MeTrfase_CS"/>
</dbReference>
<dbReference type="NCBIfam" id="TIGR01465">
    <property type="entry name" value="cobM_cbiF"/>
    <property type="match status" value="1"/>
</dbReference>
<evidence type="ECO:0000313" key="5">
    <source>
        <dbReference type="EMBL" id="BCL60491.1"/>
    </source>
</evidence>
<comment type="pathway">
    <text evidence="1">Cofactor biosynthesis; adenosylcobalamin biosynthesis.</text>
</comment>
<protein>
    <submittedName>
        <fullName evidence="5">Precorrin-4 C(11)-methyltransferase</fullName>
    </submittedName>
</protein>
<dbReference type="EMBL" id="AP024086">
    <property type="protein sequence ID" value="BCL60491.1"/>
    <property type="molecule type" value="Genomic_DNA"/>
</dbReference>
<keyword evidence="6" id="KW-1185">Reference proteome</keyword>
<dbReference type="InterPro" id="IPR050161">
    <property type="entry name" value="Siro_Cobalamin_biosynth"/>
</dbReference>
<dbReference type="GO" id="GO:0046026">
    <property type="term" value="F:precorrin-4 C11-methyltransferase activity"/>
    <property type="evidence" value="ECO:0007669"/>
    <property type="project" value="InterPro"/>
</dbReference>
<evidence type="ECO:0000313" key="6">
    <source>
        <dbReference type="Proteomes" id="UP000826725"/>
    </source>
</evidence>
<accession>A0A8D5FSA7</accession>